<dbReference type="InterPro" id="IPR006593">
    <property type="entry name" value="Cyt_b561/ferric_Rdtase_TM"/>
</dbReference>
<evidence type="ECO:0000256" key="1">
    <source>
        <dbReference type="ARBA" id="ARBA00001970"/>
    </source>
</evidence>
<evidence type="ECO:0000256" key="8">
    <source>
        <dbReference type="ARBA" id="ARBA00022989"/>
    </source>
</evidence>
<keyword evidence="8 11" id="KW-1133">Transmembrane helix</keyword>
<keyword evidence="4" id="KW-0349">Heme</keyword>
<dbReference type="InterPro" id="IPR045150">
    <property type="entry name" value="CYB561D1/2"/>
</dbReference>
<evidence type="ECO:0000256" key="12">
    <source>
        <dbReference type="SAM" id="SignalP"/>
    </source>
</evidence>
<keyword evidence="12" id="KW-0732">Signal</keyword>
<keyword evidence="6" id="KW-0479">Metal-binding</keyword>
<dbReference type="Proteomes" id="UP000822688">
    <property type="component" value="Chromosome 7"/>
</dbReference>
<keyword evidence="9" id="KW-0408">Iron</keyword>
<sequence length="269" mass="30034">MAVAKMVTRAQVPTSCYRQCRSMAVLVLVAILMSWMSTVSAQDPTAPAGDAAAADPNQGNPCSIGWFRAHGWLMWLAFGIFLPLGVFVSRYGQYYFSQWFWAHISLQVTGVVLATISFAIAANKFQVTTWDNTHVKLGLAIMILVWLQPLLSFVRPRRGSGIRPVWFFVHWLFGTTAIVLAWFNIFKGLDVYVGNWPDGGERKASYVLWGINVAVLAFLYLFLDRLPYIRAQSMDPEAVNPRKGIAMTAADETPYHKPGVEGPTRQAQV</sequence>
<dbReference type="PANTHER" id="PTHR15422">
    <property type="entry name" value="OS05G0565100 PROTEIN"/>
    <property type="match status" value="1"/>
</dbReference>
<evidence type="ECO:0000256" key="9">
    <source>
        <dbReference type="ARBA" id="ARBA00023004"/>
    </source>
</evidence>
<organism evidence="14 15">
    <name type="scientific">Ceratodon purpureus</name>
    <name type="common">Fire moss</name>
    <name type="synonym">Dicranum purpureum</name>
    <dbReference type="NCBI Taxonomy" id="3225"/>
    <lineage>
        <taxon>Eukaryota</taxon>
        <taxon>Viridiplantae</taxon>
        <taxon>Streptophyta</taxon>
        <taxon>Embryophyta</taxon>
        <taxon>Bryophyta</taxon>
        <taxon>Bryophytina</taxon>
        <taxon>Bryopsida</taxon>
        <taxon>Dicranidae</taxon>
        <taxon>Pseudoditrichales</taxon>
        <taxon>Ditrichaceae</taxon>
        <taxon>Ceratodon</taxon>
    </lineage>
</organism>
<evidence type="ECO:0000313" key="14">
    <source>
        <dbReference type="EMBL" id="KAG0565676.1"/>
    </source>
</evidence>
<comment type="cofactor">
    <cofactor evidence="1">
        <name>heme b</name>
        <dbReference type="ChEBI" id="CHEBI:60344"/>
    </cofactor>
</comment>
<evidence type="ECO:0000256" key="3">
    <source>
        <dbReference type="ARBA" id="ARBA00022448"/>
    </source>
</evidence>
<feature type="signal peptide" evidence="12">
    <location>
        <begin position="1"/>
        <end position="41"/>
    </location>
</feature>
<feature type="transmembrane region" description="Helical" evidence="11">
    <location>
        <begin position="100"/>
        <end position="122"/>
    </location>
</feature>
<evidence type="ECO:0000256" key="4">
    <source>
        <dbReference type="ARBA" id="ARBA00022617"/>
    </source>
</evidence>
<evidence type="ECO:0000256" key="7">
    <source>
        <dbReference type="ARBA" id="ARBA00022982"/>
    </source>
</evidence>
<evidence type="ECO:0000259" key="13">
    <source>
        <dbReference type="PROSITE" id="PS50939"/>
    </source>
</evidence>
<feature type="transmembrane region" description="Helical" evidence="11">
    <location>
        <begin position="69"/>
        <end position="88"/>
    </location>
</feature>
<feature type="transmembrane region" description="Helical" evidence="11">
    <location>
        <begin position="165"/>
        <end position="186"/>
    </location>
</feature>
<dbReference type="AlphaFoldDB" id="A0A8T0H1A5"/>
<dbReference type="SMART" id="SM00665">
    <property type="entry name" value="B561"/>
    <property type="match status" value="1"/>
</dbReference>
<comment type="subcellular location">
    <subcellularLocation>
        <location evidence="2">Membrane</location>
        <topology evidence="2">Multi-pass membrane protein</topology>
    </subcellularLocation>
</comment>
<dbReference type="PROSITE" id="PS50939">
    <property type="entry name" value="CYTOCHROME_B561"/>
    <property type="match status" value="1"/>
</dbReference>
<dbReference type="GO" id="GO:0140575">
    <property type="term" value="F:transmembrane monodehydroascorbate reductase activity"/>
    <property type="evidence" value="ECO:0007669"/>
    <property type="project" value="InterPro"/>
</dbReference>
<evidence type="ECO:0000256" key="11">
    <source>
        <dbReference type="SAM" id="Phobius"/>
    </source>
</evidence>
<protein>
    <recommendedName>
        <fullName evidence="13">Cytochrome b561 domain-containing protein</fullName>
    </recommendedName>
</protein>
<feature type="transmembrane region" description="Helical" evidence="11">
    <location>
        <begin position="134"/>
        <end position="153"/>
    </location>
</feature>
<dbReference type="Gene3D" id="1.20.120.1770">
    <property type="match status" value="1"/>
</dbReference>
<feature type="chain" id="PRO_5035768456" description="Cytochrome b561 domain-containing protein" evidence="12">
    <location>
        <begin position="42"/>
        <end position="269"/>
    </location>
</feature>
<dbReference type="GO" id="GO:0016020">
    <property type="term" value="C:membrane"/>
    <property type="evidence" value="ECO:0007669"/>
    <property type="project" value="UniProtKB-SubCell"/>
</dbReference>
<dbReference type="GO" id="GO:0046872">
    <property type="term" value="F:metal ion binding"/>
    <property type="evidence" value="ECO:0007669"/>
    <property type="project" value="UniProtKB-KW"/>
</dbReference>
<dbReference type="EMBL" id="CM026428">
    <property type="protein sequence ID" value="KAG0565676.1"/>
    <property type="molecule type" value="Genomic_DNA"/>
</dbReference>
<proteinExistence type="predicted"/>
<gene>
    <name evidence="14" type="ORF">KC19_7G006200</name>
</gene>
<evidence type="ECO:0000313" key="15">
    <source>
        <dbReference type="Proteomes" id="UP000822688"/>
    </source>
</evidence>
<dbReference type="CDD" id="cd08760">
    <property type="entry name" value="Cyt_b561_FRRS1_like"/>
    <property type="match status" value="1"/>
</dbReference>
<comment type="caution">
    <text evidence="14">The sequence shown here is derived from an EMBL/GenBank/DDBJ whole genome shotgun (WGS) entry which is preliminary data.</text>
</comment>
<keyword evidence="7" id="KW-0249">Electron transport</keyword>
<name>A0A8T0H1A5_CERPU</name>
<evidence type="ECO:0000256" key="2">
    <source>
        <dbReference type="ARBA" id="ARBA00004141"/>
    </source>
</evidence>
<dbReference type="Pfam" id="PF03188">
    <property type="entry name" value="Cytochrom_B561"/>
    <property type="match status" value="1"/>
</dbReference>
<feature type="domain" description="Cytochrome b561" evidence="13">
    <location>
        <begin position="20"/>
        <end position="232"/>
    </location>
</feature>
<evidence type="ECO:0000256" key="6">
    <source>
        <dbReference type="ARBA" id="ARBA00022723"/>
    </source>
</evidence>
<keyword evidence="10 11" id="KW-0472">Membrane</keyword>
<evidence type="ECO:0000256" key="5">
    <source>
        <dbReference type="ARBA" id="ARBA00022692"/>
    </source>
</evidence>
<feature type="transmembrane region" description="Helical" evidence="11">
    <location>
        <begin position="206"/>
        <end position="223"/>
    </location>
</feature>
<evidence type="ECO:0000256" key="10">
    <source>
        <dbReference type="ARBA" id="ARBA00023136"/>
    </source>
</evidence>
<keyword evidence="15" id="KW-1185">Reference proteome</keyword>
<keyword evidence="5 11" id="KW-0812">Transmembrane</keyword>
<reference evidence="14" key="1">
    <citation type="submission" date="2020-06" db="EMBL/GenBank/DDBJ databases">
        <title>WGS assembly of Ceratodon purpureus strain R40.</title>
        <authorList>
            <person name="Carey S.B."/>
            <person name="Jenkins J."/>
            <person name="Shu S."/>
            <person name="Lovell J.T."/>
            <person name="Sreedasyam A."/>
            <person name="Maumus F."/>
            <person name="Tiley G.P."/>
            <person name="Fernandez-Pozo N."/>
            <person name="Barry K."/>
            <person name="Chen C."/>
            <person name="Wang M."/>
            <person name="Lipzen A."/>
            <person name="Daum C."/>
            <person name="Saski C.A."/>
            <person name="Payton A.C."/>
            <person name="Mcbreen J.C."/>
            <person name="Conrad R.E."/>
            <person name="Kollar L.M."/>
            <person name="Olsson S."/>
            <person name="Huttunen S."/>
            <person name="Landis J.B."/>
            <person name="Wickett N.J."/>
            <person name="Johnson M.G."/>
            <person name="Rensing S.A."/>
            <person name="Grimwood J."/>
            <person name="Schmutz J."/>
            <person name="Mcdaniel S.F."/>
        </authorList>
    </citation>
    <scope>NUCLEOTIDE SEQUENCE</scope>
    <source>
        <strain evidence="14">R40</strain>
    </source>
</reference>
<dbReference type="GO" id="GO:0020037">
    <property type="term" value="F:heme binding"/>
    <property type="evidence" value="ECO:0007669"/>
    <property type="project" value="TreeGrafter"/>
</dbReference>
<accession>A0A8T0H1A5</accession>
<keyword evidence="3" id="KW-0813">Transport</keyword>
<dbReference type="PANTHER" id="PTHR15422:SF24">
    <property type="entry name" value="DOMON RELATED DOMAIN-CONTAINING PROTEIN"/>
    <property type="match status" value="1"/>
</dbReference>